<dbReference type="AlphaFoldDB" id="A0A7W8P4Z3"/>
<dbReference type="EMBL" id="JACHDE010000015">
    <property type="protein sequence ID" value="MBB5403801.1"/>
    <property type="molecule type" value="Genomic_DNA"/>
</dbReference>
<accession>A0A7W8P4Z3</accession>
<comment type="caution">
    <text evidence="1">The sequence shown here is derived from an EMBL/GenBank/DDBJ whole genome shotgun (WGS) entry which is preliminary data.</text>
</comment>
<proteinExistence type="predicted"/>
<dbReference type="Proteomes" id="UP000592820">
    <property type="component" value="Unassembled WGS sequence"/>
</dbReference>
<name>A0A7W8P4Z3_9BURK</name>
<evidence type="ECO:0000313" key="1">
    <source>
        <dbReference type="EMBL" id="MBB5403801.1"/>
    </source>
</evidence>
<protein>
    <submittedName>
        <fullName evidence="1">Uncharacterized protein</fullName>
    </submittedName>
</protein>
<reference evidence="1 2" key="1">
    <citation type="submission" date="2020-08" db="EMBL/GenBank/DDBJ databases">
        <title>Genomic Encyclopedia of Type Strains, Phase IV (KMG-V): Genome sequencing to study the core and pangenomes of soil and plant-associated prokaryotes.</title>
        <authorList>
            <person name="Whitman W."/>
        </authorList>
    </citation>
    <scope>NUCLEOTIDE SEQUENCE [LARGE SCALE GENOMIC DNA]</scope>
    <source>
        <strain evidence="1 2">JPY162</strain>
    </source>
</reference>
<organism evidence="1 2">
    <name type="scientific">Paraburkholderia youngii</name>
    <dbReference type="NCBI Taxonomy" id="2782701"/>
    <lineage>
        <taxon>Bacteria</taxon>
        <taxon>Pseudomonadati</taxon>
        <taxon>Pseudomonadota</taxon>
        <taxon>Betaproteobacteria</taxon>
        <taxon>Burkholderiales</taxon>
        <taxon>Burkholderiaceae</taxon>
        <taxon>Paraburkholderia</taxon>
    </lineage>
</organism>
<gene>
    <name evidence="1" type="ORF">HDG41_005891</name>
</gene>
<sequence length="476" mass="52886">MGIGGIRSESGGDSMMQALSKLLPLTDVADPFRNAPENLHAIQLQAVGERFAQRRQQIRILDKRASEAGVTEVKNISDAVPLLFADAVYKSYPDAFIEQGKWRHLTAWLQTLTTRKIDGLQYDAIRDLDDWINELRRNGHYVMSSSGTSGKQSFIYQSEADRELGWRLLAQGIRWAASGMRDRSRRYPVFLLTPSSGSYTGTERMAKFAESIAVPGDLHYMSDVPQSAAHTTRMARMRRAIADGTALPSEIEAFQNESRERSERVQADFRLFIDQLLERRREPMFIMGMLGMLYQIVATGRERGIADGDFHPDTIISIGGGKKGANLPEDFQQQCERFFNFNSANFNDGYGMGEVSGFCPWFHEAKAWAVPPWLVPLVLDSKGEELLNPHDGKGVVEGRLAMIDLLADGRWGGVISGDKVTVEFGHGIAGVRTPIIRDVVRYKDLPGGDDKLSCAGTIDAYVRGEVADMTEARTAG</sequence>
<dbReference type="Gene3D" id="3.40.50.12780">
    <property type="entry name" value="N-terminal domain of ligase-like"/>
    <property type="match status" value="1"/>
</dbReference>
<dbReference type="RefSeq" id="WP_260332375.1">
    <property type="nucleotide sequence ID" value="NZ_JACHDE010000015.1"/>
</dbReference>
<dbReference type="InterPro" id="IPR042099">
    <property type="entry name" value="ANL_N_sf"/>
</dbReference>
<evidence type="ECO:0000313" key="2">
    <source>
        <dbReference type="Proteomes" id="UP000592820"/>
    </source>
</evidence>